<name>A0A085LU99_9BILA</name>
<evidence type="ECO:0000313" key="3">
    <source>
        <dbReference type="EMBL" id="KFD48545.1"/>
    </source>
</evidence>
<dbReference type="EMBL" id="KL363290">
    <property type="protein sequence ID" value="KFD48545.1"/>
    <property type="molecule type" value="Genomic_DNA"/>
</dbReference>
<feature type="coiled-coil region" evidence="1">
    <location>
        <begin position="228"/>
        <end position="396"/>
    </location>
</feature>
<organism evidence="3 5">
    <name type="scientific">Trichuris suis</name>
    <name type="common">pig whipworm</name>
    <dbReference type="NCBI Taxonomy" id="68888"/>
    <lineage>
        <taxon>Eukaryota</taxon>
        <taxon>Metazoa</taxon>
        <taxon>Ecdysozoa</taxon>
        <taxon>Nematoda</taxon>
        <taxon>Enoplea</taxon>
        <taxon>Dorylaimia</taxon>
        <taxon>Trichinellida</taxon>
        <taxon>Trichuridae</taxon>
        <taxon>Trichuris</taxon>
    </lineage>
</organism>
<keyword evidence="5" id="KW-1185">Reference proteome</keyword>
<evidence type="ECO:0000313" key="4">
    <source>
        <dbReference type="EMBL" id="KFD71468.1"/>
    </source>
</evidence>
<dbReference type="EMBL" id="KL367482">
    <property type="protein sequence ID" value="KFD71468.1"/>
    <property type="molecule type" value="Genomic_DNA"/>
</dbReference>
<feature type="compositionally biased region" description="Low complexity" evidence="2">
    <location>
        <begin position="677"/>
        <end position="693"/>
    </location>
</feature>
<proteinExistence type="predicted"/>
<evidence type="ECO:0000313" key="5">
    <source>
        <dbReference type="Proteomes" id="UP000030764"/>
    </source>
</evidence>
<sequence>MAVLDGRKVRCLLNWLNLESASAFPSVDCLDQLTDLNQICWLINHLSGSKAPESSGSLNDKKKAVVEFLTRLYSDHVVECLCFDERGALSSDCGNLGTVLALLLHCALSMTEKNEEHVALIQQKMDIHDQYTVMEICKSLTEQPFTKWRQVVEGTPSKVVMANSNDSSRNEVHNVTGASSAGDTSNVNTSNLTHDEGESPVSPPRRLNKTLSGYRRFRNSVRRKWERMRNAEKQLAEKDAEIDQLAIEVEQLKAQLSDKNAKEKELRSLLAAERLNRQECEERLELAKVENAELIAKNKSVIAQHSNVSGKFDILVQNRQGELNSLTIENETLRSQLSTQRSLAKSWQDKYIELEENMLANNREWEQIIKEQVDRIDLLQMEKRQLSDNLDEEAALREISKNKCSDQKKLIKNLLIKFRTLKECAERLNVKLKTCENCLAECMAAKEQSAQLANRLESCMQMLKEQKLRNDWLTAEVCRLNDAGNVHHRFTSTPRTVNGHIGQSKMLIPCDEEVRENHDGFSGLKRSLENDLSNINNPEVVGMELYLDRESPSNTSAKVQEILRNSSNTPCKYERSLSCDTFASVNCDDKATLGTDKTEEVGADFRKQLILNNATAHEEDNLLSSSSVSVRACRIINFGPASDDVSYEEHKSENVATEEVVFKRPATPPKVKSEVNSSIEPASISTTSSSSGTPSWCRWNRRLSLLNERNRRYPPHLKSSYPIETQGIIDTSLEEQLKQSDGLPINSVLRVADRLETSTNEKKRSDKSAMRMALRSAKKAISSRLSKTHSPAVSAGEKTRRAPTAFFIGNTPRKVKNLKNKTANVLQ</sequence>
<keyword evidence="1" id="KW-0175">Coiled coil</keyword>
<evidence type="ECO:0000256" key="2">
    <source>
        <dbReference type="SAM" id="MobiDB-lite"/>
    </source>
</evidence>
<feature type="region of interest" description="Disordered" evidence="2">
    <location>
        <begin position="780"/>
        <end position="799"/>
    </location>
</feature>
<gene>
    <name evidence="3" type="ORF">M513_10556</name>
    <name evidence="4" type="ORF">M514_10556</name>
</gene>
<accession>A0A085LU99</accession>
<feature type="region of interest" description="Disordered" evidence="2">
    <location>
        <begin position="668"/>
        <end position="693"/>
    </location>
</feature>
<protein>
    <submittedName>
        <fullName evidence="3">Uncharacterized protein</fullName>
    </submittedName>
</protein>
<dbReference type="Proteomes" id="UP000030758">
    <property type="component" value="Unassembled WGS sequence"/>
</dbReference>
<evidence type="ECO:0000256" key="1">
    <source>
        <dbReference type="SAM" id="Coils"/>
    </source>
</evidence>
<feature type="region of interest" description="Disordered" evidence="2">
    <location>
        <begin position="162"/>
        <end position="213"/>
    </location>
</feature>
<reference evidence="3 5" key="1">
    <citation type="journal article" date="2014" name="Nat. Genet.">
        <title>Genome and transcriptome of the porcine whipworm Trichuris suis.</title>
        <authorList>
            <person name="Jex A.R."/>
            <person name="Nejsum P."/>
            <person name="Schwarz E.M."/>
            <person name="Hu L."/>
            <person name="Young N.D."/>
            <person name="Hall R.S."/>
            <person name="Korhonen P.K."/>
            <person name="Liao S."/>
            <person name="Thamsborg S."/>
            <person name="Xia J."/>
            <person name="Xu P."/>
            <person name="Wang S."/>
            <person name="Scheerlinck J.P."/>
            <person name="Hofmann A."/>
            <person name="Sternberg P.W."/>
            <person name="Wang J."/>
            <person name="Gasser R.B."/>
        </authorList>
    </citation>
    <scope>NUCLEOTIDE SEQUENCE [LARGE SCALE GENOMIC DNA]</scope>
    <source>
        <strain evidence="4">DCEP-RM93F</strain>
        <strain evidence="3">DCEP-RM93M</strain>
    </source>
</reference>
<dbReference type="Proteomes" id="UP000030764">
    <property type="component" value="Unassembled WGS sequence"/>
</dbReference>
<dbReference type="AlphaFoldDB" id="A0A085LU99"/>
<feature type="compositionally biased region" description="Polar residues" evidence="2">
    <location>
        <begin position="176"/>
        <end position="192"/>
    </location>
</feature>